<organism evidence="2 3">
    <name type="scientific">Tothia fuscella</name>
    <dbReference type="NCBI Taxonomy" id="1048955"/>
    <lineage>
        <taxon>Eukaryota</taxon>
        <taxon>Fungi</taxon>
        <taxon>Dikarya</taxon>
        <taxon>Ascomycota</taxon>
        <taxon>Pezizomycotina</taxon>
        <taxon>Dothideomycetes</taxon>
        <taxon>Pleosporomycetidae</taxon>
        <taxon>Venturiales</taxon>
        <taxon>Cylindrosympodiaceae</taxon>
        <taxon>Tothia</taxon>
    </lineage>
</organism>
<keyword evidence="3" id="KW-1185">Reference proteome</keyword>
<evidence type="ECO:0000313" key="2">
    <source>
        <dbReference type="EMBL" id="KAF2427688.1"/>
    </source>
</evidence>
<proteinExistence type="predicted"/>
<comment type="caution">
    <text evidence="2">The sequence shown here is derived from an EMBL/GenBank/DDBJ whole genome shotgun (WGS) entry which is preliminary data.</text>
</comment>
<gene>
    <name evidence="2" type="ORF">EJ08DRAFT_662753</name>
</gene>
<feature type="compositionally biased region" description="Basic and acidic residues" evidence="1">
    <location>
        <begin position="50"/>
        <end position="64"/>
    </location>
</feature>
<dbReference type="AlphaFoldDB" id="A0A9P4NM04"/>
<name>A0A9P4NM04_9PEZI</name>
<feature type="region of interest" description="Disordered" evidence="1">
    <location>
        <begin position="1"/>
        <end position="78"/>
    </location>
</feature>
<feature type="compositionally biased region" description="Basic residues" evidence="1">
    <location>
        <begin position="1"/>
        <end position="14"/>
    </location>
</feature>
<sequence>MNTMFRRKRRAGGRKAKDAKTSTGKQPKLKRTHEQAEGSLARSSKRQRLNGRDTSEAENKRLRGNEGQSVAVSETLPDELHSKDTLYTGLPLAKAPEGGDGARNYSKCAWRNLLKWRRRQYVARDAMKRNCKHLELGAQHFLNLFENRQLSGTLFKRLSDKRPPFEDYLESLAKLPQELRDQIYEKLFPKKTIILVQRNLVTHHVQFRGDLWFLNEFGVTVSESRHSFISKAGEYVLNNNTVNLDNIPTICFSRWLEVHQIPRKCLQSLMVTIHPAPEAWASSGWERSEFVLSLSCLRDLTVAVPVEYVNAEQVDEEDGNGDVYDNNTVEEEQRDLVPFTSYIESGLLARVKELVGAVKPLKDLILYLPQRHSGAMDDAFQYFKPAIRADVQRWKLEAVAKAKLLAKGTEAEHMANTSHEEKTALLRGLGFKKEEPIDLTKDDENPQESTKKEADSVLQPMPSWITELNFVRNIPSVPFVQE</sequence>
<feature type="region of interest" description="Disordered" evidence="1">
    <location>
        <begin position="437"/>
        <end position="458"/>
    </location>
</feature>
<feature type="compositionally biased region" description="Basic and acidic residues" evidence="1">
    <location>
        <begin position="437"/>
        <end position="455"/>
    </location>
</feature>
<reference evidence="2" key="1">
    <citation type="journal article" date="2020" name="Stud. Mycol.">
        <title>101 Dothideomycetes genomes: a test case for predicting lifestyles and emergence of pathogens.</title>
        <authorList>
            <person name="Haridas S."/>
            <person name="Albert R."/>
            <person name="Binder M."/>
            <person name="Bloem J."/>
            <person name="Labutti K."/>
            <person name="Salamov A."/>
            <person name="Andreopoulos B."/>
            <person name="Baker S."/>
            <person name="Barry K."/>
            <person name="Bills G."/>
            <person name="Bluhm B."/>
            <person name="Cannon C."/>
            <person name="Castanera R."/>
            <person name="Culley D."/>
            <person name="Daum C."/>
            <person name="Ezra D."/>
            <person name="Gonzalez J."/>
            <person name="Henrissat B."/>
            <person name="Kuo A."/>
            <person name="Liang C."/>
            <person name="Lipzen A."/>
            <person name="Lutzoni F."/>
            <person name="Magnuson J."/>
            <person name="Mondo S."/>
            <person name="Nolan M."/>
            <person name="Ohm R."/>
            <person name="Pangilinan J."/>
            <person name="Park H.-J."/>
            <person name="Ramirez L."/>
            <person name="Alfaro M."/>
            <person name="Sun H."/>
            <person name="Tritt A."/>
            <person name="Yoshinaga Y."/>
            <person name="Zwiers L.-H."/>
            <person name="Turgeon B."/>
            <person name="Goodwin S."/>
            <person name="Spatafora J."/>
            <person name="Crous P."/>
            <person name="Grigoriev I."/>
        </authorList>
    </citation>
    <scope>NUCLEOTIDE SEQUENCE</scope>
    <source>
        <strain evidence="2">CBS 130266</strain>
    </source>
</reference>
<protein>
    <submittedName>
        <fullName evidence="2">Uncharacterized protein</fullName>
    </submittedName>
</protein>
<evidence type="ECO:0000313" key="3">
    <source>
        <dbReference type="Proteomes" id="UP000800235"/>
    </source>
</evidence>
<dbReference type="EMBL" id="MU007058">
    <property type="protein sequence ID" value="KAF2427688.1"/>
    <property type="molecule type" value="Genomic_DNA"/>
</dbReference>
<evidence type="ECO:0000256" key="1">
    <source>
        <dbReference type="SAM" id="MobiDB-lite"/>
    </source>
</evidence>
<dbReference type="Proteomes" id="UP000800235">
    <property type="component" value="Unassembled WGS sequence"/>
</dbReference>
<accession>A0A9P4NM04</accession>